<organism evidence="7 8">
    <name type="scientific">Fodinicola feengrottensis</name>
    <dbReference type="NCBI Taxonomy" id="435914"/>
    <lineage>
        <taxon>Bacteria</taxon>
        <taxon>Bacillati</taxon>
        <taxon>Actinomycetota</taxon>
        <taxon>Actinomycetes</taxon>
        <taxon>Mycobacteriales</taxon>
        <taxon>Fodinicola</taxon>
    </lineage>
</organism>
<dbReference type="Proteomes" id="UP001500618">
    <property type="component" value="Unassembled WGS sequence"/>
</dbReference>
<dbReference type="PANTHER" id="PTHR23542">
    <property type="match status" value="1"/>
</dbReference>
<dbReference type="InterPro" id="IPR020846">
    <property type="entry name" value="MFS_dom"/>
</dbReference>
<gene>
    <name evidence="7" type="ORF">GCM10009765_49490</name>
</gene>
<feature type="transmembrane region" description="Helical" evidence="5">
    <location>
        <begin position="86"/>
        <end position="104"/>
    </location>
</feature>
<dbReference type="InterPro" id="IPR036259">
    <property type="entry name" value="MFS_trans_sf"/>
</dbReference>
<evidence type="ECO:0000259" key="6">
    <source>
        <dbReference type="PROSITE" id="PS50850"/>
    </source>
</evidence>
<protein>
    <submittedName>
        <fullName evidence="7">MFS transporter</fullName>
    </submittedName>
</protein>
<dbReference type="Pfam" id="PF07690">
    <property type="entry name" value="MFS_1"/>
    <property type="match status" value="1"/>
</dbReference>
<comment type="caution">
    <text evidence="7">The sequence shown here is derived from an EMBL/GenBank/DDBJ whole genome shotgun (WGS) entry which is preliminary data.</text>
</comment>
<feature type="domain" description="Major facilitator superfamily (MFS) profile" evidence="6">
    <location>
        <begin position="220"/>
        <end position="401"/>
    </location>
</feature>
<keyword evidence="3 5" id="KW-1133">Transmembrane helix</keyword>
<keyword evidence="2 5" id="KW-0812">Transmembrane</keyword>
<evidence type="ECO:0000256" key="1">
    <source>
        <dbReference type="ARBA" id="ARBA00004651"/>
    </source>
</evidence>
<evidence type="ECO:0000256" key="3">
    <source>
        <dbReference type="ARBA" id="ARBA00022989"/>
    </source>
</evidence>
<dbReference type="PROSITE" id="PS50850">
    <property type="entry name" value="MFS"/>
    <property type="match status" value="1"/>
</dbReference>
<evidence type="ECO:0000313" key="8">
    <source>
        <dbReference type="Proteomes" id="UP001500618"/>
    </source>
</evidence>
<feature type="transmembrane region" description="Helical" evidence="5">
    <location>
        <begin position="343"/>
        <end position="365"/>
    </location>
</feature>
<dbReference type="InterPro" id="IPR011701">
    <property type="entry name" value="MFS"/>
</dbReference>
<dbReference type="Gene3D" id="1.20.1250.20">
    <property type="entry name" value="MFS general substrate transporter like domains"/>
    <property type="match status" value="2"/>
</dbReference>
<sequence length="401" mass="40363">MLTAVVRNTRPIRDVLRTAGVPRLLAADLIGRLPTGMAALALVLLARYRGADYTLAGLLAGGFAVGQAIGGPVLARLVDRTRQPPVLVGAAFVAAIAFGALAFIDLAGQPIVAIALVVLAGAATPPLEPCLRALWSLLLPDQRAVHAAYSLDAAAQELLFVGGPLVVVASVSVFGGTAGILVAAAVGLVGAAWFATAGPARRWRGAPGERHWAGALRSGRLARLLVMLVFAGGAVGTFTVAVTAFAEQAGVRPAAGWLVTANGLGALIGGLVYTAVPAGRDPSARLRLLAGCLALGFLPLALTPNVWIGLPLAVLSGLFLPPVLACAFILVDQLAPPGTVTEAFAWVVTAFSVGYATGSAVAGYLADHVGAAAGLWAAVAGGVLATLVSVPRFAPAMSQEG</sequence>
<accession>A0ABN2HVL9</accession>
<dbReference type="RefSeq" id="WP_344312854.1">
    <property type="nucleotide sequence ID" value="NZ_BAAANY010000020.1"/>
</dbReference>
<feature type="transmembrane region" description="Helical" evidence="5">
    <location>
        <begin position="313"/>
        <end position="331"/>
    </location>
</feature>
<dbReference type="SUPFAM" id="SSF103473">
    <property type="entry name" value="MFS general substrate transporter"/>
    <property type="match status" value="1"/>
</dbReference>
<evidence type="ECO:0000256" key="4">
    <source>
        <dbReference type="ARBA" id="ARBA00023136"/>
    </source>
</evidence>
<proteinExistence type="predicted"/>
<feature type="transmembrane region" description="Helical" evidence="5">
    <location>
        <begin position="180"/>
        <end position="200"/>
    </location>
</feature>
<feature type="transmembrane region" description="Helical" evidence="5">
    <location>
        <begin position="254"/>
        <end position="276"/>
    </location>
</feature>
<dbReference type="PANTHER" id="PTHR23542:SF1">
    <property type="entry name" value="MAJOR FACILITATOR SUPERFAMILY (MFS) PROFILE DOMAIN-CONTAINING PROTEIN"/>
    <property type="match status" value="1"/>
</dbReference>
<evidence type="ECO:0000256" key="5">
    <source>
        <dbReference type="SAM" id="Phobius"/>
    </source>
</evidence>
<keyword evidence="8" id="KW-1185">Reference proteome</keyword>
<feature type="transmembrane region" description="Helical" evidence="5">
    <location>
        <begin position="29"/>
        <end position="48"/>
    </location>
</feature>
<feature type="transmembrane region" description="Helical" evidence="5">
    <location>
        <begin position="221"/>
        <end position="242"/>
    </location>
</feature>
<feature type="transmembrane region" description="Helical" evidence="5">
    <location>
        <begin position="54"/>
        <end position="74"/>
    </location>
</feature>
<feature type="transmembrane region" description="Helical" evidence="5">
    <location>
        <begin position="288"/>
        <end position="307"/>
    </location>
</feature>
<comment type="subcellular location">
    <subcellularLocation>
        <location evidence="1">Cell membrane</location>
        <topology evidence="1">Multi-pass membrane protein</topology>
    </subcellularLocation>
</comment>
<evidence type="ECO:0000313" key="7">
    <source>
        <dbReference type="EMBL" id="GAA1694330.1"/>
    </source>
</evidence>
<reference evidence="7 8" key="1">
    <citation type="journal article" date="2019" name="Int. J. Syst. Evol. Microbiol.">
        <title>The Global Catalogue of Microorganisms (GCM) 10K type strain sequencing project: providing services to taxonomists for standard genome sequencing and annotation.</title>
        <authorList>
            <consortium name="The Broad Institute Genomics Platform"/>
            <consortium name="The Broad Institute Genome Sequencing Center for Infectious Disease"/>
            <person name="Wu L."/>
            <person name="Ma J."/>
        </authorList>
    </citation>
    <scope>NUCLEOTIDE SEQUENCE [LARGE SCALE GENOMIC DNA]</scope>
    <source>
        <strain evidence="7 8">JCM 14718</strain>
    </source>
</reference>
<keyword evidence="4 5" id="KW-0472">Membrane</keyword>
<feature type="transmembrane region" description="Helical" evidence="5">
    <location>
        <begin position="371"/>
        <end position="390"/>
    </location>
</feature>
<dbReference type="EMBL" id="BAAANY010000020">
    <property type="protein sequence ID" value="GAA1694330.1"/>
    <property type="molecule type" value="Genomic_DNA"/>
</dbReference>
<name>A0ABN2HVL9_9ACTN</name>
<evidence type="ECO:0000256" key="2">
    <source>
        <dbReference type="ARBA" id="ARBA00022692"/>
    </source>
</evidence>